<reference evidence="3" key="1">
    <citation type="submission" date="2020-08" db="EMBL/GenBank/DDBJ databases">
        <title>Bridging the membrane lipid divide: bacteria of the FCB group superphylum have the potential to synthesize archaeal ether lipids.</title>
        <authorList>
            <person name="Villanueva L."/>
            <person name="von Meijenfeldt F.A.B."/>
            <person name="Westbye A.B."/>
            <person name="Yadav S."/>
            <person name="Hopmans E.C."/>
            <person name="Dutilh B.E."/>
            <person name="Sinninghe Damste J.S."/>
        </authorList>
    </citation>
    <scope>NUCLEOTIDE SEQUENCE</scope>
    <source>
        <strain evidence="3">NIOZ-UU159</strain>
    </source>
</reference>
<protein>
    <recommendedName>
        <fullName evidence="2">Phospholipid/glycerol acyltransferase domain-containing protein</fullName>
    </recommendedName>
</protein>
<organism evidence="3">
    <name type="scientific">Virus NIOZ-UU159</name>
    <dbReference type="NCBI Taxonomy" id="2763270"/>
    <lineage>
        <taxon>Viruses</taxon>
    </lineage>
</organism>
<dbReference type="EMBL" id="MW030606">
    <property type="protein sequence ID" value="QPI16803.1"/>
    <property type="molecule type" value="Genomic_DNA"/>
</dbReference>
<evidence type="ECO:0000259" key="2">
    <source>
        <dbReference type="Pfam" id="PF01553"/>
    </source>
</evidence>
<dbReference type="Pfam" id="PF01553">
    <property type="entry name" value="Acyltransferase"/>
    <property type="match status" value="1"/>
</dbReference>
<feature type="transmembrane region" description="Helical" evidence="1">
    <location>
        <begin position="6"/>
        <end position="28"/>
    </location>
</feature>
<keyword evidence="1" id="KW-0472">Membrane</keyword>
<accession>A0A7S9SUY2</accession>
<feature type="transmembrane region" description="Helical" evidence="1">
    <location>
        <begin position="40"/>
        <end position="57"/>
    </location>
</feature>
<proteinExistence type="predicted"/>
<keyword evidence="1" id="KW-1133">Transmembrane helix</keyword>
<evidence type="ECO:0000313" key="3">
    <source>
        <dbReference type="EMBL" id="QPI16803.1"/>
    </source>
</evidence>
<gene>
    <name evidence="3" type="ORF">NIOZUU159_00299</name>
</gene>
<dbReference type="SUPFAM" id="SSF69593">
    <property type="entry name" value="Glycerol-3-phosphate (1)-acyltransferase"/>
    <property type="match status" value="1"/>
</dbReference>
<name>A0A7S9SUY2_9VIRU</name>
<sequence length="256" mass="30277">MINVIHYTLIPFKIILFVILIILGIFILKHTKGDSNITTLIIVFYKFVVHYLMSYNIEISDEDYNKYMKYLYSDEKFLCVFNHVSTLDGLVLLSIFPKLGFVLNRFEEYKYINFDDIANEKIGGIFVNTSEKNNTTCKIEKKVNERKNGDNILFISPSANKLPDELESIAYFEKKGAFIKKPNILPILIKFQDNSLYFYNGSNIYNRIENFIKIFLPENYKIKIKVGDIINAYENESFEEYKNRVYKIMNKHYKEM</sequence>
<evidence type="ECO:0000256" key="1">
    <source>
        <dbReference type="SAM" id="Phobius"/>
    </source>
</evidence>
<feature type="domain" description="Phospholipid/glycerol acyltransferase" evidence="2">
    <location>
        <begin position="69"/>
        <end position="180"/>
    </location>
</feature>
<dbReference type="GO" id="GO:0016746">
    <property type="term" value="F:acyltransferase activity"/>
    <property type="evidence" value="ECO:0007669"/>
    <property type="project" value="InterPro"/>
</dbReference>
<keyword evidence="1" id="KW-0812">Transmembrane</keyword>
<dbReference type="InterPro" id="IPR002123">
    <property type="entry name" value="Plipid/glycerol_acylTrfase"/>
</dbReference>